<protein>
    <submittedName>
        <fullName evidence="2">Uncharacterized protein</fullName>
    </submittedName>
</protein>
<dbReference type="KEGG" id="agv:OJF2_63260"/>
<dbReference type="EMBL" id="CP042997">
    <property type="protein sequence ID" value="QEH37735.1"/>
    <property type="molecule type" value="Genomic_DNA"/>
</dbReference>
<dbReference type="Proteomes" id="UP000324233">
    <property type="component" value="Chromosome"/>
</dbReference>
<sequence length="302" mass="31360">MPIGAPDGETRPPLSPRGMFSTASGAPARSPGRPPSFGSRSGRTRSSTRFARFGTMLGSTRSGTPPLAGSSGQDGVPDAASLHVDYLGRTDPAQLGGETGAGRPSVASPSSSGLSFASSRAPALNARHVAPREGSRPGRSRVAIAAAPEGSWRQWIDERRSPIRQPPPLPTDEAGLIRMKHAGRSLPRYRGQVGASAEACHGGRGDPAAWPVSLPRPSGGSAFSTPRAPPTSRACFSQTWLKPGVWLRFCGWRAEGMSRVEARGKAWGSCRIANLAPVSPETKSEKSAGPCAKTGKPSAGLL</sequence>
<keyword evidence="3" id="KW-1185">Reference proteome</keyword>
<feature type="region of interest" description="Disordered" evidence="1">
    <location>
        <begin position="1"/>
        <end position="174"/>
    </location>
</feature>
<feature type="compositionally biased region" description="Low complexity" evidence="1">
    <location>
        <begin position="23"/>
        <end position="55"/>
    </location>
</feature>
<reference evidence="2 3" key="1">
    <citation type="submission" date="2019-08" db="EMBL/GenBank/DDBJ databases">
        <title>Deep-cultivation of Planctomycetes and their phenomic and genomic characterization uncovers novel biology.</title>
        <authorList>
            <person name="Wiegand S."/>
            <person name="Jogler M."/>
            <person name="Boedeker C."/>
            <person name="Pinto D."/>
            <person name="Vollmers J."/>
            <person name="Rivas-Marin E."/>
            <person name="Kohn T."/>
            <person name="Peeters S.H."/>
            <person name="Heuer A."/>
            <person name="Rast P."/>
            <person name="Oberbeckmann S."/>
            <person name="Bunk B."/>
            <person name="Jeske O."/>
            <person name="Meyerdierks A."/>
            <person name="Storesund J.E."/>
            <person name="Kallscheuer N."/>
            <person name="Luecker S."/>
            <person name="Lage O.M."/>
            <person name="Pohl T."/>
            <person name="Merkel B.J."/>
            <person name="Hornburger P."/>
            <person name="Mueller R.-W."/>
            <person name="Bruemmer F."/>
            <person name="Labrenz M."/>
            <person name="Spormann A.M."/>
            <person name="Op den Camp H."/>
            <person name="Overmann J."/>
            <person name="Amann R."/>
            <person name="Jetten M.S.M."/>
            <person name="Mascher T."/>
            <person name="Medema M.H."/>
            <person name="Devos D.P."/>
            <person name="Kaster A.-K."/>
            <person name="Ovreas L."/>
            <person name="Rohde M."/>
            <person name="Galperin M.Y."/>
            <person name="Jogler C."/>
        </authorList>
    </citation>
    <scope>NUCLEOTIDE SEQUENCE [LARGE SCALE GENOMIC DNA]</scope>
    <source>
        <strain evidence="2 3">OJF2</strain>
    </source>
</reference>
<evidence type="ECO:0000313" key="3">
    <source>
        <dbReference type="Proteomes" id="UP000324233"/>
    </source>
</evidence>
<evidence type="ECO:0000256" key="1">
    <source>
        <dbReference type="SAM" id="MobiDB-lite"/>
    </source>
</evidence>
<feature type="compositionally biased region" description="Low complexity" evidence="1">
    <location>
        <begin position="101"/>
        <end position="122"/>
    </location>
</feature>
<organism evidence="2 3">
    <name type="scientific">Aquisphaera giovannonii</name>
    <dbReference type="NCBI Taxonomy" id="406548"/>
    <lineage>
        <taxon>Bacteria</taxon>
        <taxon>Pseudomonadati</taxon>
        <taxon>Planctomycetota</taxon>
        <taxon>Planctomycetia</taxon>
        <taxon>Isosphaerales</taxon>
        <taxon>Isosphaeraceae</taxon>
        <taxon>Aquisphaera</taxon>
    </lineage>
</organism>
<name>A0A5B9WCG1_9BACT</name>
<accession>A0A5B9WCG1</accession>
<evidence type="ECO:0000313" key="2">
    <source>
        <dbReference type="EMBL" id="QEH37735.1"/>
    </source>
</evidence>
<feature type="region of interest" description="Disordered" evidence="1">
    <location>
        <begin position="278"/>
        <end position="302"/>
    </location>
</feature>
<dbReference type="AlphaFoldDB" id="A0A5B9WCG1"/>
<gene>
    <name evidence="2" type="ORF">OJF2_63260</name>
</gene>
<proteinExistence type="predicted"/>